<dbReference type="EMBL" id="JADCNL010000005">
    <property type="protein sequence ID" value="KAG0480836.1"/>
    <property type="molecule type" value="Genomic_DNA"/>
</dbReference>
<evidence type="ECO:0000259" key="1">
    <source>
        <dbReference type="Pfam" id="PF00462"/>
    </source>
</evidence>
<dbReference type="PROSITE" id="PS51354">
    <property type="entry name" value="GLUTAREDOXIN_2"/>
    <property type="match status" value="1"/>
</dbReference>
<reference evidence="2 3" key="1">
    <citation type="journal article" date="2020" name="Nat. Food">
        <title>A phased Vanilla planifolia genome enables genetic improvement of flavour and production.</title>
        <authorList>
            <person name="Hasing T."/>
            <person name="Tang H."/>
            <person name="Brym M."/>
            <person name="Khazi F."/>
            <person name="Huang T."/>
            <person name="Chambers A.H."/>
        </authorList>
    </citation>
    <scope>NUCLEOTIDE SEQUENCE [LARGE SCALE GENOMIC DNA]</scope>
    <source>
        <tissue evidence="2">Leaf</tissue>
    </source>
</reference>
<protein>
    <recommendedName>
        <fullName evidence="1">Glutaredoxin domain-containing protein</fullName>
    </recommendedName>
</protein>
<accession>A0A835V2L7</accession>
<evidence type="ECO:0000313" key="3">
    <source>
        <dbReference type="Proteomes" id="UP000636800"/>
    </source>
</evidence>
<sequence length="85" mass="9517">MEVKALFKRIGVEPLVIELDQLGPQGPQLQKVLERLTGQFTVPNVFLDCLEETFVKVARHQGGVVCILYDLYHLVVDTLAVAQIL</sequence>
<dbReference type="PANTHER" id="PTHR45694:SF18">
    <property type="entry name" value="GLUTAREDOXIN-1-RELATED"/>
    <property type="match status" value="1"/>
</dbReference>
<dbReference type="GO" id="GO:0015038">
    <property type="term" value="F:glutathione disulfide oxidoreductase activity"/>
    <property type="evidence" value="ECO:0007669"/>
    <property type="project" value="TreeGrafter"/>
</dbReference>
<keyword evidence="3" id="KW-1185">Reference proteome</keyword>
<dbReference type="GO" id="GO:0005737">
    <property type="term" value="C:cytoplasm"/>
    <property type="evidence" value="ECO:0007669"/>
    <property type="project" value="TreeGrafter"/>
</dbReference>
<dbReference type="Pfam" id="PF00462">
    <property type="entry name" value="Glutaredoxin"/>
    <property type="match status" value="1"/>
</dbReference>
<dbReference type="Gene3D" id="3.40.30.10">
    <property type="entry name" value="Glutaredoxin"/>
    <property type="match status" value="1"/>
</dbReference>
<evidence type="ECO:0000313" key="2">
    <source>
        <dbReference type="EMBL" id="KAG0480836.1"/>
    </source>
</evidence>
<gene>
    <name evidence="2" type="ORF">HPP92_011694</name>
</gene>
<dbReference type="InterPro" id="IPR036249">
    <property type="entry name" value="Thioredoxin-like_sf"/>
</dbReference>
<dbReference type="AlphaFoldDB" id="A0A835V2L7"/>
<comment type="caution">
    <text evidence="2">The sequence shown here is derived from an EMBL/GenBank/DDBJ whole genome shotgun (WGS) entry which is preliminary data.</text>
</comment>
<organism evidence="2 3">
    <name type="scientific">Vanilla planifolia</name>
    <name type="common">Vanilla</name>
    <dbReference type="NCBI Taxonomy" id="51239"/>
    <lineage>
        <taxon>Eukaryota</taxon>
        <taxon>Viridiplantae</taxon>
        <taxon>Streptophyta</taxon>
        <taxon>Embryophyta</taxon>
        <taxon>Tracheophyta</taxon>
        <taxon>Spermatophyta</taxon>
        <taxon>Magnoliopsida</taxon>
        <taxon>Liliopsida</taxon>
        <taxon>Asparagales</taxon>
        <taxon>Orchidaceae</taxon>
        <taxon>Vanilloideae</taxon>
        <taxon>Vanilleae</taxon>
        <taxon>Vanilla</taxon>
    </lineage>
</organism>
<dbReference type="OrthoDB" id="1732654at2759"/>
<dbReference type="InterPro" id="IPR002109">
    <property type="entry name" value="Glutaredoxin"/>
</dbReference>
<feature type="domain" description="Glutaredoxin" evidence="1">
    <location>
        <begin position="3"/>
        <end position="48"/>
    </location>
</feature>
<dbReference type="PANTHER" id="PTHR45694">
    <property type="entry name" value="GLUTAREDOXIN 2"/>
    <property type="match status" value="1"/>
</dbReference>
<dbReference type="Proteomes" id="UP000636800">
    <property type="component" value="Chromosome 5"/>
</dbReference>
<name>A0A835V2L7_VANPL</name>
<dbReference type="GO" id="GO:0034599">
    <property type="term" value="P:cellular response to oxidative stress"/>
    <property type="evidence" value="ECO:0007669"/>
    <property type="project" value="TreeGrafter"/>
</dbReference>
<proteinExistence type="predicted"/>
<dbReference type="SUPFAM" id="SSF52833">
    <property type="entry name" value="Thioredoxin-like"/>
    <property type="match status" value="1"/>
</dbReference>